<dbReference type="InterPro" id="IPR017871">
    <property type="entry name" value="ABC_transporter-like_CS"/>
</dbReference>
<proteinExistence type="predicted"/>
<dbReference type="PROSITE" id="PS00211">
    <property type="entry name" value="ABC_TRANSPORTER_1"/>
    <property type="match status" value="1"/>
</dbReference>
<dbReference type="InterPro" id="IPR051782">
    <property type="entry name" value="ABC_Transporter_VariousFunc"/>
</dbReference>
<dbReference type="RefSeq" id="WP_307357459.1">
    <property type="nucleotide sequence ID" value="NZ_BAAACJ010000054.1"/>
</dbReference>
<dbReference type="PANTHER" id="PTHR42939:SF1">
    <property type="entry name" value="ABC TRANSPORTER ATP-BINDING PROTEIN ALBC-RELATED"/>
    <property type="match status" value="1"/>
</dbReference>
<comment type="caution">
    <text evidence="5">The sequence shown here is derived from an EMBL/GenBank/DDBJ whole genome shotgun (WGS) entry which is preliminary data.</text>
</comment>
<reference evidence="5 6" key="1">
    <citation type="submission" date="2023-07" db="EMBL/GenBank/DDBJ databases">
        <title>Genomic Encyclopedia of Type Strains, Phase IV (KMG-IV): sequencing the most valuable type-strain genomes for metagenomic binning, comparative biology and taxonomic classification.</title>
        <authorList>
            <person name="Goeker M."/>
        </authorList>
    </citation>
    <scope>NUCLEOTIDE SEQUENCE [LARGE SCALE GENOMIC DNA]</scope>
    <source>
        <strain evidence="5 6">DSM 1400</strain>
    </source>
</reference>
<dbReference type="PROSITE" id="PS50893">
    <property type="entry name" value="ABC_TRANSPORTER_2"/>
    <property type="match status" value="1"/>
</dbReference>
<dbReference type="EMBL" id="JAUSWN010000049">
    <property type="protein sequence ID" value="MDQ0481040.1"/>
    <property type="molecule type" value="Genomic_DNA"/>
</dbReference>
<dbReference type="InterPro" id="IPR003439">
    <property type="entry name" value="ABC_transporter-like_ATP-bd"/>
</dbReference>
<evidence type="ECO:0000313" key="6">
    <source>
        <dbReference type="Proteomes" id="UP001224418"/>
    </source>
</evidence>
<dbReference type="InterPro" id="IPR027417">
    <property type="entry name" value="P-loop_NTPase"/>
</dbReference>
<keyword evidence="2" id="KW-0547">Nucleotide-binding</keyword>
<dbReference type="SMART" id="SM00382">
    <property type="entry name" value="AAA"/>
    <property type="match status" value="1"/>
</dbReference>
<dbReference type="InterPro" id="IPR003593">
    <property type="entry name" value="AAA+_ATPase"/>
</dbReference>
<keyword evidence="1" id="KW-0813">Transport</keyword>
<dbReference type="PANTHER" id="PTHR42939">
    <property type="entry name" value="ABC TRANSPORTER ATP-BINDING PROTEIN ALBC-RELATED"/>
    <property type="match status" value="1"/>
</dbReference>
<organism evidence="5 6">
    <name type="scientific">Hathewaya limosa</name>
    <name type="common">Clostridium limosum</name>
    <dbReference type="NCBI Taxonomy" id="1536"/>
    <lineage>
        <taxon>Bacteria</taxon>
        <taxon>Bacillati</taxon>
        <taxon>Bacillota</taxon>
        <taxon>Clostridia</taxon>
        <taxon>Eubacteriales</taxon>
        <taxon>Clostridiaceae</taxon>
        <taxon>Hathewaya</taxon>
    </lineage>
</organism>
<sequence length="243" mass="27383">MYVLEVKNLTKSYKKTLAVDHINFTLKDGEVTILAGPNGAGKTTTIKSILGLLKKNDGEVLINGEALKKNKNKIAYIPETPEIYSYLTVWEHMKFIAFAYGLKDWEKKSEEILNNFNILDKKDEFGQSLSKGMRQKVSISMALLHDPEIFFVDEPFIGLDPIGIKELKESFKFLRNEGKTILISTHMLALVEEIGDNIIIMKKGNIIFSGNKLALKESINCSEDESLEDLFVSLTTQSESTLK</sequence>
<evidence type="ECO:0000313" key="5">
    <source>
        <dbReference type="EMBL" id="MDQ0481040.1"/>
    </source>
</evidence>
<accession>A0ABU0JVA7</accession>
<dbReference type="SUPFAM" id="SSF52540">
    <property type="entry name" value="P-loop containing nucleoside triphosphate hydrolases"/>
    <property type="match status" value="1"/>
</dbReference>
<dbReference type="CDD" id="cd03230">
    <property type="entry name" value="ABC_DR_subfamily_A"/>
    <property type="match status" value="1"/>
</dbReference>
<dbReference type="Pfam" id="PF00005">
    <property type="entry name" value="ABC_tran"/>
    <property type="match status" value="1"/>
</dbReference>
<keyword evidence="3" id="KW-0067">ATP-binding</keyword>
<dbReference type="Gene3D" id="3.40.50.300">
    <property type="entry name" value="P-loop containing nucleotide triphosphate hydrolases"/>
    <property type="match status" value="1"/>
</dbReference>
<evidence type="ECO:0000256" key="1">
    <source>
        <dbReference type="ARBA" id="ARBA00022448"/>
    </source>
</evidence>
<gene>
    <name evidence="5" type="ORF">QOZ93_002808</name>
</gene>
<evidence type="ECO:0000256" key="3">
    <source>
        <dbReference type="ARBA" id="ARBA00022840"/>
    </source>
</evidence>
<evidence type="ECO:0000256" key="2">
    <source>
        <dbReference type="ARBA" id="ARBA00022741"/>
    </source>
</evidence>
<dbReference type="Proteomes" id="UP001224418">
    <property type="component" value="Unassembled WGS sequence"/>
</dbReference>
<feature type="domain" description="ABC transporter" evidence="4">
    <location>
        <begin position="4"/>
        <end position="228"/>
    </location>
</feature>
<evidence type="ECO:0000259" key="4">
    <source>
        <dbReference type="PROSITE" id="PS50893"/>
    </source>
</evidence>
<protein>
    <submittedName>
        <fullName evidence="5">ABC-type multidrug transport system ATPase subunit</fullName>
    </submittedName>
</protein>
<keyword evidence="6" id="KW-1185">Reference proteome</keyword>
<name>A0ABU0JVA7_HATLI</name>